<keyword evidence="5 7" id="KW-1133">Transmembrane helix</keyword>
<dbReference type="Proteomes" id="UP000007102">
    <property type="component" value="Chromosome"/>
</dbReference>
<evidence type="ECO:0000256" key="6">
    <source>
        <dbReference type="ARBA" id="ARBA00023136"/>
    </source>
</evidence>
<dbReference type="HOGENOM" id="CLU_091368_1_0_0"/>
<keyword evidence="6 7" id="KW-0472">Membrane</keyword>
<feature type="transmembrane region" description="Helical" evidence="7">
    <location>
        <begin position="158"/>
        <end position="183"/>
    </location>
</feature>
<dbReference type="GO" id="GO:0009326">
    <property type="term" value="C:formate dehydrogenase complex"/>
    <property type="evidence" value="ECO:0007669"/>
    <property type="project" value="TreeGrafter"/>
</dbReference>
<dbReference type="GO" id="GO:0005506">
    <property type="term" value="F:iron ion binding"/>
    <property type="evidence" value="ECO:0007669"/>
    <property type="project" value="InterPro"/>
</dbReference>
<keyword evidence="10" id="KW-1185">Reference proteome</keyword>
<evidence type="ECO:0000259" key="8">
    <source>
        <dbReference type="Pfam" id="PF01292"/>
    </source>
</evidence>
<dbReference type="PANTHER" id="PTHR30074">
    <property type="entry name" value="FORMATE DEHYDROGENASE, NITRATE-INDUCIBLE, CYTOCHROME B556 FDN SUBUNIT"/>
    <property type="match status" value="1"/>
</dbReference>
<dbReference type="GO" id="GO:0015944">
    <property type="term" value="P:formate oxidation"/>
    <property type="evidence" value="ECO:0007669"/>
    <property type="project" value="TreeGrafter"/>
</dbReference>
<dbReference type="SUPFAM" id="SSF81342">
    <property type="entry name" value="Transmembrane di-heme cytochromes"/>
    <property type="match status" value="1"/>
</dbReference>
<dbReference type="Gene3D" id="1.20.950.20">
    <property type="entry name" value="Transmembrane di-heme cytochromes, Chain C"/>
    <property type="match status" value="1"/>
</dbReference>
<dbReference type="RefSeq" id="WP_013637759.1">
    <property type="nucleotide sequence ID" value="NC_015185.1"/>
</dbReference>
<dbReference type="GO" id="GO:0022904">
    <property type="term" value="P:respiratory electron transport chain"/>
    <property type="evidence" value="ECO:0007669"/>
    <property type="project" value="InterPro"/>
</dbReference>
<keyword evidence="3" id="KW-1003">Cell membrane</keyword>
<dbReference type="FunCoup" id="F0S0Z5">
    <property type="interactions" value="109"/>
</dbReference>
<proteinExistence type="inferred from homology"/>
<evidence type="ECO:0000256" key="1">
    <source>
        <dbReference type="ARBA" id="ARBA00004651"/>
    </source>
</evidence>
<evidence type="ECO:0000256" key="7">
    <source>
        <dbReference type="SAM" id="Phobius"/>
    </source>
</evidence>
<gene>
    <name evidence="9" type="ordered locus">Dester_0141</name>
</gene>
<dbReference type="InterPro" id="IPR011577">
    <property type="entry name" value="Cyt_b561_bac/Ni-Hgenase"/>
</dbReference>
<comment type="subcellular location">
    <subcellularLocation>
        <location evidence="1">Cell membrane</location>
        <topology evidence="1">Multi-pass membrane protein</topology>
    </subcellularLocation>
</comment>
<dbReference type="InterPro" id="IPR000516">
    <property type="entry name" value="Ni-dep_Hydgase_cyt-B"/>
</dbReference>
<dbReference type="KEGG" id="dte:Dester_0141"/>
<evidence type="ECO:0000256" key="4">
    <source>
        <dbReference type="ARBA" id="ARBA00022692"/>
    </source>
</evidence>
<sequence length="225" mass="26151">MAAKEERVLRFPASEKVFHNINAITWYILAITGILAFFKLVPKSTAETLMQIHIWVGVIFTVNFIAFVLIAPDRFYIMLKNLLEWDKDSFAWFKNLGGYPRKFGIPFGAKETAPQGKYNAGQKIAYLLFIFMIFGLIVTGWVLYFLKHALGKELFLLMFYFHVWGSIITTLLVTFVHLPLSLINIEDFKAMWRFGSGYMPFEAAEHHSPKWVERDLVQIEPMKKQ</sequence>
<evidence type="ECO:0000313" key="10">
    <source>
        <dbReference type="Proteomes" id="UP000007102"/>
    </source>
</evidence>
<evidence type="ECO:0000256" key="3">
    <source>
        <dbReference type="ARBA" id="ARBA00022475"/>
    </source>
</evidence>
<dbReference type="InParanoid" id="F0S0Z5"/>
<dbReference type="GO" id="GO:0036397">
    <property type="term" value="F:formate dehydrogenase (quinone) activity"/>
    <property type="evidence" value="ECO:0007669"/>
    <property type="project" value="TreeGrafter"/>
</dbReference>
<reference evidence="9 10" key="1">
    <citation type="journal article" date="2011" name="Stand. Genomic Sci.">
        <title>Complete genome sequence of the thermophilic sulfur-reducer Desulfurobacterium thermolithotrophum type strain (BSA(T)) from a deep-sea hydrothermal vent.</title>
        <authorList>
            <person name="Goker M."/>
            <person name="Daligault H."/>
            <person name="Mwirichia R."/>
            <person name="Lapidus A."/>
            <person name="Lucas S."/>
            <person name="Deshpande S."/>
            <person name="Pagani I."/>
            <person name="Tapia R."/>
            <person name="Cheng J.F."/>
            <person name="Goodwin L."/>
            <person name="Pitluck S."/>
            <person name="Liolios K."/>
            <person name="Ivanova N."/>
            <person name="Mavromatis K."/>
            <person name="Mikhailova N."/>
            <person name="Pati A."/>
            <person name="Chen A."/>
            <person name="Palaniappan K."/>
            <person name="Han C."/>
            <person name="Land M."/>
            <person name="Hauser L."/>
            <person name="Pan C."/>
            <person name="Brambilla E.M."/>
            <person name="Rohde M."/>
            <person name="Spring S."/>
            <person name="Sikorski J."/>
            <person name="Wirth R."/>
            <person name="Detter J.C."/>
            <person name="Woyke T."/>
            <person name="Bristow J."/>
            <person name="Eisen J.A."/>
            <person name="Markowitz V."/>
            <person name="Hugenholtz P."/>
            <person name="Kyrpides N.C."/>
            <person name="Klenk H.P."/>
        </authorList>
    </citation>
    <scope>NUCLEOTIDE SEQUENCE [LARGE SCALE GENOMIC DNA]</scope>
    <source>
        <strain evidence="10">DSM 11699 / BSA</strain>
    </source>
</reference>
<comment type="similarity">
    <text evidence="2">Belongs to the HupC/HyaC/HydC family.</text>
</comment>
<dbReference type="GO" id="GO:0005886">
    <property type="term" value="C:plasma membrane"/>
    <property type="evidence" value="ECO:0007669"/>
    <property type="project" value="UniProtKB-SubCell"/>
</dbReference>
<dbReference type="AlphaFoldDB" id="F0S0Z5"/>
<feature type="domain" description="Cytochrome b561 bacterial/Ni-hydrogenase" evidence="8">
    <location>
        <begin position="10"/>
        <end position="185"/>
    </location>
</feature>
<dbReference type="Pfam" id="PF01292">
    <property type="entry name" value="Ni_hydr_CYTB"/>
    <property type="match status" value="1"/>
</dbReference>
<dbReference type="GO" id="GO:0009061">
    <property type="term" value="P:anaerobic respiration"/>
    <property type="evidence" value="ECO:0007669"/>
    <property type="project" value="TreeGrafter"/>
</dbReference>
<dbReference type="PANTHER" id="PTHR30074:SF5">
    <property type="entry name" value="FORMATE DEHYDROGENASE, NITRATE-INDUCIBLE, CYTOCHROME B556(FDN) SUBUNIT"/>
    <property type="match status" value="1"/>
</dbReference>
<feature type="transmembrane region" description="Helical" evidence="7">
    <location>
        <begin position="52"/>
        <end position="71"/>
    </location>
</feature>
<evidence type="ECO:0000256" key="5">
    <source>
        <dbReference type="ARBA" id="ARBA00022989"/>
    </source>
</evidence>
<keyword evidence="4 7" id="KW-0812">Transmembrane</keyword>
<reference evidence="10" key="2">
    <citation type="submission" date="2011-02" db="EMBL/GenBank/DDBJ databases">
        <title>The complete genome of Desulfurobacterium thermolithotrophum DSM 11699.</title>
        <authorList>
            <consortium name="US DOE Joint Genome Institute (JGI-PGF)"/>
            <person name="Lucas S."/>
            <person name="Copeland A."/>
            <person name="Lapidus A."/>
            <person name="Bruce D."/>
            <person name="Goodwin L."/>
            <person name="Pitluck S."/>
            <person name="Kyrpides N."/>
            <person name="Mavromatis K."/>
            <person name="Pagani I."/>
            <person name="Ivanova N."/>
            <person name="Mikhailova N."/>
            <person name="Daligault H."/>
            <person name="Detter J.C."/>
            <person name="Tapia R."/>
            <person name="Han C."/>
            <person name="Land M."/>
            <person name="Hauser L."/>
            <person name="Markowitz V."/>
            <person name="Cheng J.-F."/>
            <person name="Hugenholtz P."/>
            <person name="Woyke T."/>
            <person name="Wu D."/>
            <person name="Spring S."/>
            <person name="Brambilla E."/>
            <person name="Klenk H.-P."/>
            <person name="Eisen J.A."/>
        </authorList>
    </citation>
    <scope>NUCLEOTIDE SEQUENCE [LARGE SCALE GENOMIC DNA]</scope>
    <source>
        <strain evidence="10">DSM 11699 / BSA</strain>
    </source>
</reference>
<dbReference type="InterPro" id="IPR016174">
    <property type="entry name" value="Di-haem_cyt_TM"/>
</dbReference>
<dbReference type="eggNOG" id="COG2864">
    <property type="taxonomic scope" value="Bacteria"/>
</dbReference>
<name>F0S0Z5_DESTD</name>
<organism evidence="9 10">
    <name type="scientific">Desulfurobacterium thermolithotrophum (strain DSM 11699 / BSA)</name>
    <dbReference type="NCBI Taxonomy" id="868864"/>
    <lineage>
        <taxon>Bacteria</taxon>
        <taxon>Pseudomonadati</taxon>
        <taxon>Aquificota</taxon>
        <taxon>Aquificia</taxon>
        <taxon>Desulfurobacteriales</taxon>
        <taxon>Desulfurobacteriaceae</taxon>
        <taxon>Desulfurobacterium</taxon>
    </lineage>
</organism>
<dbReference type="OrthoDB" id="1808646at2"/>
<evidence type="ECO:0000256" key="2">
    <source>
        <dbReference type="ARBA" id="ARBA00008622"/>
    </source>
</evidence>
<accession>F0S0Z5</accession>
<protein>
    <submittedName>
        <fullName evidence="9">Formate dehydrogenase, putative</fullName>
    </submittedName>
</protein>
<dbReference type="InterPro" id="IPR051817">
    <property type="entry name" value="FDH_cytochrome_b556_subunit"/>
</dbReference>
<feature type="transmembrane region" description="Helical" evidence="7">
    <location>
        <begin position="124"/>
        <end position="146"/>
    </location>
</feature>
<dbReference type="EMBL" id="CP002543">
    <property type="protein sequence ID" value="ADY72799.1"/>
    <property type="molecule type" value="Genomic_DNA"/>
</dbReference>
<dbReference type="GO" id="GO:0009055">
    <property type="term" value="F:electron transfer activity"/>
    <property type="evidence" value="ECO:0007669"/>
    <property type="project" value="InterPro"/>
</dbReference>
<evidence type="ECO:0000313" key="9">
    <source>
        <dbReference type="EMBL" id="ADY72799.1"/>
    </source>
</evidence>
<dbReference type="PRINTS" id="PR00161">
    <property type="entry name" value="NIHGNASECYTB"/>
</dbReference>
<dbReference type="STRING" id="868864.Dester_0141"/>
<feature type="transmembrane region" description="Helical" evidence="7">
    <location>
        <begin position="21"/>
        <end position="40"/>
    </location>
</feature>